<evidence type="ECO:0000313" key="3">
    <source>
        <dbReference type="EMBL" id="HEB45205.1"/>
    </source>
</evidence>
<dbReference type="InterPro" id="IPR027417">
    <property type="entry name" value="P-loop_NTPase"/>
</dbReference>
<keyword evidence="1" id="KW-0547">Nucleotide-binding</keyword>
<dbReference type="SUPFAM" id="SSF52540">
    <property type="entry name" value="P-loop containing nucleoside triphosphate hydrolases"/>
    <property type="match status" value="1"/>
</dbReference>
<proteinExistence type="predicted"/>
<dbReference type="Pfam" id="PF03969">
    <property type="entry name" value="AFG1_ATPase"/>
    <property type="match status" value="1"/>
</dbReference>
<evidence type="ECO:0000256" key="2">
    <source>
        <dbReference type="ARBA" id="ARBA00022840"/>
    </source>
</evidence>
<organism evidence="3">
    <name type="scientific">Agrobacterium albertimagni</name>
    <dbReference type="NCBI Taxonomy" id="147266"/>
    <lineage>
        <taxon>Bacteria</taxon>
        <taxon>Pseudomonadati</taxon>
        <taxon>Pseudomonadota</taxon>
        <taxon>Alphaproteobacteria</taxon>
        <taxon>Hyphomicrobiales</taxon>
        <taxon>Rhizobiaceae</taxon>
        <taxon>Rhizobium/Agrobacterium group</taxon>
        <taxon>Agrobacterium</taxon>
    </lineage>
</organism>
<keyword evidence="3" id="KW-0131">Cell cycle</keyword>
<protein>
    <submittedName>
        <fullName evidence="3">Cell division protein ZapE</fullName>
    </submittedName>
</protein>
<dbReference type="AlphaFoldDB" id="A0A7C1T8T5"/>
<reference evidence="3" key="1">
    <citation type="journal article" date="2020" name="mSystems">
        <title>Genome- and Community-Level Interaction Insights into Carbon Utilization and Element Cycling Functions of Hydrothermarchaeota in Hydrothermal Sediment.</title>
        <authorList>
            <person name="Zhou Z."/>
            <person name="Liu Y."/>
            <person name="Xu W."/>
            <person name="Pan J."/>
            <person name="Luo Z.H."/>
            <person name="Li M."/>
        </authorList>
    </citation>
    <scope>NUCLEOTIDE SEQUENCE [LARGE SCALE GENOMIC DNA]</scope>
    <source>
        <strain evidence="3">SpSt-243</strain>
    </source>
</reference>
<dbReference type="PANTHER" id="PTHR12169:SF6">
    <property type="entry name" value="AFG1-LIKE ATPASE"/>
    <property type="match status" value="1"/>
</dbReference>
<evidence type="ECO:0000256" key="1">
    <source>
        <dbReference type="ARBA" id="ARBA00022741"/>
    </source>
</evidence>
<accession>A0A7C1T8T5</accession>
<keyword evidence="2" id="KW-0067">ATP-binding</keyword>
<dbReference type="NCBIfam" id="NF040713">
    <property type="entry name" value="ZapE"/>
    <property type="match status" value="1"/>
</dbReference>
<sequence>MQPVPDYGLSVVEQLRAMTEAGTLQPDRHQFGVAEKLDRILTEFKARKPAAKKSALGWMFAQRRKQEIPIKGLYVHGSVGRGKTMLMDLFFKLAPVEKKRRAHFHEFMADVHARIHAHRQKLKAGETKQADPVPPVAAALREEAQLLCFDEFTVTDIADAMILARLFTELFARGCTLVATSNVEPDNLYRDGLNRGLFLPFVDLLKKNVDVSTLDSPTDYRLEKMESLPVYIAPLNDAPKVMDIAWKRVTEGAPEVAVTIEMKGRTIEIPRAAGRAARFSFRDLCERPLGASDYLAIAKRFDVVFVENIPHLGPEKRNETKRFIILIDAFYDASVRLFASAVAMPEALLTEKKGTEGFEFDRTVSRLFEMRSADYLALHQAKRQNHDGSVT</sequence>
<keyword evidence="3" id="KW-0132">Cell division</keyword>
<dbReference type="GO" id="GO:0005524">
    <property type="term" value="F:ATP binding"/>
    <property type="evidence" value="ECO:0007669"/>
    <property type="project" value="UniProtKB-KW"/>
</dbReference>
<dbReference type="GO" id="GO:0016887">
    <property type="term" value="F:ATP hydrolysis activity"/>
    <property type="evidence" value="ECO:0007669"/>
    <property type="project" value="InterPro"/>
</dbReference>
<dbReference type="InterPro" id="IPR005654">
    <property type="entry name" value="ATPase_AFG1-like"/>
</dbReference>
<dbReference type="Gene3D" id="3.40.50.300">
    <property type="entry name" value="P-loop containing nucleotide triphosphate hydrolases"/>
    <property type="match status" value="1"/>
</dbReference>
<dbReference type="EMBL" id="DSKI01000835">
    <property type="protein sequence ID" value="HEB45205.1"/>
    <property type="molecule type" value="Genomic_DNA"/>
</dbReference>
<comment type="caution">
    <text evidence="3">The sequence shown here is derived from an EMBL/GenBank/DDBJ whole genome shotgun (WGS) entry which is preliminary data.</text>
</comment>
<gene>
    <name evidence="3" type="ORF">ENP70_16260</name>
</gene>
<name>A0A7C1T8T5_9HYPH</name>
<dbReference type="GO" id="GO:0005737">
    <property type="term" value="C:cytoplasm"/>
    <property type="evidence" value="ECO:0007669"/>
    <property type="project" value="TreeGrafter"/>
</dbReference>
<dbReference type="GO" id="GO:0051301">
    <property type="term" value="P:cell division"/>
    <property type="evidence" value="ECO:0007669"/>
    <property type="project" value="UniProtKB-KW"/>
</dbReference>
<dbReference type="PANTHER" id="PTHR12169">
    <property type="entry name" value="ATPASE N2B"/>
    <property type="match status" value="1"/>
</dbReference>